<proteinExistence type="inferred from homology"/>
<dbReference type="RefSeq" id="XP_007390792.1">
    <property type="nucleotide sequence ID" value="XM_007390730.1"/>
</dbReference>
<evidence type="ECO:0000256" key="2">
    <source>
        <dbReference type="ARBA" id="ARBA00022603"/>
    </source>
</evidence>
<keyword evidence="3" id="KW-0808">Transferase</keyword>
<gene>
    <name evidence="4" type="ORF">PHACADRAFT_83084</name>
</gene>
<accession>K5XEA7</accession>
<evidence type="ECO:0000256" key="1">
    <source>
        <dbReference type="ARBA" id="ARBA00008361"/>
    </source>
</evidence>
<dbReference type="InterPro" id="IPR029063">
    <property type="entry name" value="SAM-dependent_MTases_sf"/>
</dbReference>
<organism evidence="4 5">
    <name type="scientific">Phanerochaete carnosa (strain HHB-10118-sp)</name>
    <name type="common">White-rot fungus</name>
    <name type="synonym">Peniophora carnosa</name>
    <dbReference type="NCBI Taxonomy" id="650164"/>
    <lineage>
        <taxon>Eukaryota</taxon>
        <taxon>Fungi</taxon>
        <taxon>Dikarya</taxon>
        <taxon>Basidiomycota</taxon>
        <taxon>Agaricomycotina</taxon>
        <taxon>Agaricomycetes</taxon>
        <taxon>Polyporales</taxon>
        <taxon>Phanerochaetaceae</taxon>
        <taxon>Phanerochaete</taxon>
    </lineage>
</organism>
<sequence length="277" mass="31529">MPRQPPDYESQNYWEHRFKTETHFEWLGDGHDTIVPVLRAHLLSRHKAKAMPPLCLHIGAGASTLSDDLLQEYHTVFEKAFHKPIIFNADFASEVVGRGAQVEQGRGSEVVWEQADLLQWKDMLTLEEKILRTEGRRFGLVVDKGTADAIACGKDMELAKETLNGSPRDAHPLIYHEVSQYDADILYFHPVDVLALHLASLVEPDGVWLSLSYSAARFMVLEEGHEEEGLMTRLFWKMERVISIRARPGSAEPGKHVPDVYHYLYVLRRTDTATAIE</sequence>
<dbReference type="GeneID" id="18920389"/>
<dbReference type="PANTHER" id="PTHR12176:SF84">
    <property type="entry name" value="METHYLTRANSFERASE DOMAIN-CONTAINING PROTEIN"/>
    <property type="match status" value="1"/>
</dbReference>
<reference evidence="4 5" key="1">
    <citation type="journal article" date="2012" name="BMC Genomics">
        <title>Comparative genomics of the white-rot fungi, Phanerochaete carnosa and P. chrysosporium, to elucidate the genetic basis of the distinct wood types they colonize.</title>
        <authorList>
            <person name="Suzuki H."/>
            <person name="MacDonald J."/>
            <person name="Syed K."/>
            <person name="Salamov A."/>
            <person name="Hori C."/>
            <person name="Aerts A."/>
            <person name="Henrissat B."/>
            <person name="Wiebenga A."/>
            <person name="vanKuyk P.A."/>
            <person name="Barry K."/>
            <person name="Lindquist E."/>
            <person name="LaButti K."/>
            <person name="Lapidus A."/>
            <person name="Lucas S."/>
            <person name="Coutinho P."/>
            <person name="Gong Y."/>
            <person name="Samejima M."/>
            <person name="Mahadevan R."/>
            <person name="Abou-Zaid M."/>
            <person name="de Vries R.P."/>
            <person name="Igarashi K."/>
            <person name="Yadav J.S."/>
            <person name="Grigoriev I.V."/>
            <person name="Master E.R."/>
        </authorList>
    </citation>
    <scope>NUCLEOTIDE SEQUENCE [LARGE SCALE GENOMIC DNA]</scope>
    <source>
        <strain evidence="4 5">HHB-10118-sp</strain>
    </source>
</reference>
<dbReference type="Gene3D" id="3.40.50.150">
    <property type="entry name" value="Vaccinia Virus protein VP39"/>
    <property type="match status" value="1"/>
</dbReference>
<evidence type="ECO:0000313" key="4">
    <source>
        <dbReference type="EMBL" id="EKM61372.1"/>
    </source>
</evidence>
<dbReference type="InterPro" id="IPR051419">
    <property type="entry name" value="Lys/N-term_MeTrsfase_sf"/>
</dbReference>
<name>K5XEA7_PHACS</name>
<dbReference type="KEGG" id="pco:PHACADRAFT_83084"/>
<dbReference type="PANTHER" id="PTHR12176">
    <property type="entry name" value="SAM-DEPENDENT METHYLTRANSFERASE SUPERFAMILY PROTEIN"/>
    <property type="match status" value="1"/>
</dbReference>
<dbReference type="HOGENOM" id="CLU_034313_0_0_1"/>
<dbReference type="Proteomes" id="UP000008370">
    <property type="component" value="Unassembled WGS sequence"/>
</dbReference>
<dbReference type="OrthoDB" id="411785at2759"/>
<dbReference type="InParanoid" id="K5XEA7"/>
<protein>
    <submittedName>
        <fullName evidence="4">Uncharacterized protein</fullName>
    </submittedName>
</protein>
<comment type="similarity">
    <text evidence="1">Belongs to the methyltransferase superfamily.</text>
</comment>
<keyword evidence="5" id="KW-1185">Reference proteome</keyword>
<evidence type="ECO:0000313" key="5">
    <source>
        <dbReference type="Proteomes" id="UP000008370"/>
    </source>
</evidence>
<evidence type="ECO:0000256" key="3">
    <source>
        <dbReference type="ARBA" id="ARBA00022679"/>
    </source>
</evidence>
<keyword evidence="2" id="KW-0489">Methyltransferase</keyword>
<dbReference type="GO" id="GO:0008168">
    <property type="term" value="F:methyltransferase activity"/>
    <property type="evidence" value="ECO:0007669"/>
    <property type="project" value="UniProtKB-KW"/>
</dbReference>
<dbReference type="GO" id="GO:0032259">
    <property type="term" value="P:methylation"/>
    <property type="evidence" value="ECO:0007669"/>
    <property type="project" value="UniProtKB-KW"/>
</dbReference>
<dbReference type="EMBL" id="JH930468">
    <property type="protein sequence ID" value="EKM61372.1"/>
    <property type="molecule type" value="Genomic_DNA"/>
</dbReference>
<dbReference type="AlphaFoldDB" id="K5XEA7"/>